<dbReference type="InterPro" id="IPR013083">
    <property type="entry name" value="Znf_RING/FYVE/PHD"/>
</dbReference>
<evidence type="ECO:0000256" key="9">
    <source>
        <dbReference type="ARBA" id="ARBA00038197"/>
    </source>
</evidence>
<keyword evidence="6" id="KW-0863">Zinc-finger</keyword>
<proteinExistence type="inferred from homology"/>
<feature type="region of interest" description="Disordered" evidence="13">
    <location>
        <begin position="139"/>
        <end position="158"/>
    </location>
</feature>
<evidence type="ECO:0000313" key="14">
    <source>
        <dbReference type="EMBL" id="CAH1795276.1"/>
    </source>
</evidence>
<dbReference type="Pfam" id="PF13639">
    <property type="entry name" value="zf-RING_2"/>
    <property type="match status" value="1"/>
</dbReference>
<gene>
    <name evidence="14" type="ORF">OFUS_LOCUS19840</name>
</gene>
<keyword evidence="8" id="KW-0862">Zinc</keyword>
<keyword evidence="4" id="KW-0808">Transferase</keyword>
<name>A0A8J1Y0B5_OWEFU</name>
<dbReference type="EMBL" id="CAIIXF020000009">
    <property type="protein sequence ID" value="CAH1795276.1"/>
    <property type="molecule type" value="Genomic_DNA"/>
</dbReference>
<evidence type="ECO:0000256" key="3">
    <source>
        <dbReference type="ARBA" id="ARBA00012483"/>
    </source>
</evidence>
<organism evidence="14 15">
    <name type="scientific">Owenia fusiformis</name>
    <name type="common">Polychaete worm</name>
    <dbReference type="NCBI Taxonomy" id="6347"/>
    <lineage>
        <taxon>Eukaryota</taxon>
        <taxon>Metazoa</taxon>
        <taxon>Spiralia</taxon>
        <taxon>Lophotrochozoa</taxon>
        <taxon>Annelida</taxon>
        <taxon>Polychaeta</taxon>
        <taxon>Sedentaria</taxon>
        <taxon>Canalipalpata</taxon>
        <taxon>Sabellida</taxon>
        <taxon>Oweniida</taxon>
        <taxon>Oweniidae</taxon>
        <taxon>Owenia</taxon>
    </lineage>
</organism>
<dbReference type="FunFam" id="3.30.40.10:FF:000127">
    <property type="entry name" value="E3 ubiquitin-protein ligase RNF181"/>
    <property type="match status" value="1"/>
</dbReference>
<comment type="catalytic activity">
    <reaction evidence="1">
        <text>S-ubiquitinyl-[E2 ubiquitin-conjugating enzyme]-L-cysteine + [acceptor protein]-L-lysine = [E2 ubiquitin-conjugating enzyme]-L-cysteine + N(6)-ubiquitinyl-[acceptor protein]-L-lysine.</text>
        <dbReference type="EC" id="2.3.2.27"/>
    </reaction>
</comment>
<dbReference type="SMART" id="SM00184">
    <property type="entry name" value="RING"/>
    <property type="match status" value="1"/>
</dbReference>
<reference evidence="14" key="1">
    <citation type="submission" date="2022-03" db="EMBL/GenBank/DDBJ databases">
        <authorList>
            <person name="Martin C."/>
        </authorList>
    </citation>
    <scope>NUCLEOTIDE SEQUENCE</scope>
</reference>
<dbReference type="PANTHER" id="PTHR15710">
    <property type="entry name" value="E3 UBIQUITIN-PROTEIN LIGASE PRAJA"/>
    <property type="match status" value="1"/>
</dbReference>
<dbReference type="SUPFAM" id="SSF57850">
    <property type="entry name" value="RING/U-box"/>
    <property type="match status" value="1"/>
</dbReference>
<dbReference type="PROSITE" id="PS50089">
    <property type="entry name" value="ZF_RING_2"/>
    <property type="match status" value="1"/>
</dbReference>
<evidence type="ECO:0000256" key="13">
    <source>
        <dbReference type="SAM" id="MobiDB-lite"/>
    </source>
</evidence>
<dbReference type="GO" id="GO:0016567">
    <property type="term" value="P:protein ubiquitination"/>
    <property type="evidence" value="ECO:0007669"/>
    <property type="project" value="TreeGrafter"/>
</dbReference>
<keyword evidence="7" id="KW-0833">Ubl conjugation pathway</keyword>
<evidence type="ECO:0000256" key="1">
    <source>
        <dbReference type="ARBA" id="ARBA00000900"/>
    </source>
</evidence>
<comment type="similarity">
    <text evidence="9">Belongs to the RNF181 family.</text>
</comment>
<comment type="function">
    <text evidence="12">E3 ubiquitin-protein ligase which accepts ubiquitin from an E2 ubiquitin-conjugating enzyme in the form of a thioester and then directly transfers the ubiquitin to targeted substrates. Catalyzes monoubiquitination of 26S proteasome subunit PSMC2/RPT1.</text>
</comment>
<sequence>MACYFDEHDCEPLGEGQQPNHLLHLARLLIDSGVAAQDTEMDFESLFPGADGKPPPASKNVVENLPVIRITEGQVARNVKCPVCLGEYREGERAKELPCKHNFHPKCILPWLKKTNSCPLCRHELPTDDEQYEEFKKQKARAKQREQDIETLHSSMYG</sequence>
<dbReference type="Gene3D" id="3.30.40.10">
    <property type="entry name" value="Zinc/RING finger domain, C3HC4 (zinc finger)"/>
    <property type="match status" value="1"/>
</dbReference>
<dbReference type="GO" id="GO:0005737">
    <property type="term" value="C:cytoplasm"/>
    <property type="evidence" value="ECO:0007669"/>
    <property type="project" value="TreeGrafter"/>
</dbReference>
<evidence type="ECO:0000313" key="15">
    <source>
        <dbReference type="Proteomes" id="UP000749559"/>
    </source>
</evidence>
<dbReference type="CDD" id="cd16669">
    <property type="entry name" value="RING-H2_RNF181"/>
    <property type="match status" value="1"/>
</dbReference>
<comment type="pathway">
    <text evidence="2">Protein modification; protein ubiquitination.</text>
</comment>
<dbReference type="Proteomes" id="UP000749559">
    <property type="component" value="Unassembled WGS sequence"/>
</dbReference>
<keyword evidence="5" id="KW-0479">Metal-binding</keyword>
<dbReference type="AlphaFoldDB" id="A0A8J1Y0B5"/>
<evidence type="ECO:0000256" key="10">
    <source>
        <dbReference type="ARBA" id="ARBA00039317"/>
    </source>
</evidence>
<protein>
    <recommendedName>
        <fullName evidence="10">E3 ubiquitin-protein ligase RNF181</fullName>
        <ecNumber evidence="3">2.3.2.27</ecNumber>
    </recommendedName>
    <alternativeName>
        <fullName evidence="11">RING finger protein 181</fullName>
    </alternativeName>
</protein>
<dbReference type="InterPro" id="IPR001841">
    <property type="entry name" value="Znf_RING"/>
</dbReference>
<feature type="compositionally biased region" description="Basic and acidic residues" evidence="13">
    <location>
        <begin position="139"/>
        <end position="151"/>
    </location>
</feature>
<dbReference type="PANTHER" id="PTHR15710:SF160">
    <property type="entry name" value="E3 UBIQUITIN-PROTEIN LIGASE RNF181"/>
    <property type="match status" value="1"/>
</dbReference>
<evidence type="ECO:0000256" key="5">
    <source>
        <dbReference type="ARBA" id="ARBA00022723"/>
    </source>
</evidence>
<dbReference type="OrthoDB" id="21204at2759"/>
<evidence type="ECO:0000256" key="4">
    <source>
        <dbReference type="ARBA" id="ARBA00022679"/>
    </source>
</evidence>
<evidence type="ECO:0000256" key="2">
    <source>
        <dbReference type="ARBA" id="ARBA00004906"/>
    </source>
</evidence>
<dbReference type="GO" id="GO:0008270">
    <property type="term" value="F:zinc ion binding"/>
    <property type="evidence" value="ECO:0007669"/>
    <property type="project" value="UniProtKB-KW"/>
</dbReference>
<evidence type="ECO:0000256" key="6">
    <source>
        <dbReference type="ARBA" id="ARBA00022771"/>
    </source>
</evidence>
<dbReference type="GO" id="GO:0061630">
    <property type="term" value="F:ubiquitin protein ligase activity"/>
    <property type="evidence" value="ECO:0007669"/>
    <property type="project" value="UniProtKB-EC"/>
</dbReference>
<dbReference type="EC" id="2.3.2.27" evidence="3"/>
<accession>A0A8J1Y0B5</accession>
<evidence type="ECO:0000256" key="11">
    <source>
        <dbReference type="ARBA" id="ARBA00041674"/>
    </source>
</evidence>
<keyword evidence="15" id="KW-1185">Reference proteome</keyword>
<evidence type="ECO:0000256" key="8">
    <source>
        <dbReference type="ARBA" id="ARBA00022833"/>
    </source>
</evidence>
<evidence type="ECO:0000256" key="12">
    <source>
        <dbReference type="ARBA" id="ARBA00045940"/>
    </source>
</evidence>
<evidence type="ECO:0000256" key="7">
    <source>
        <dbReference type="ARBA" id="ARBA00022786"/>
    </source>
</evidence>
<comment type="caution">
    <text evidence="14">The sequence shown here is derived from an EMBL/GenBank/DDBJ whole genome shotgun (WGS) entry which is preliminary data.</text>
</comment>